<keyword evidence="10" id="KW-0479">Metal-binding</keyword>
<evidence type="ECO:0000256" key="12">
    <source>
        <dbReference type="ARBA" id="ARBA00022771"/>
    </source>
</evidence>
<evidence type="ECO:0000256" key="1">
    <source>
        <dbReference type="ARBA" id="ARBA00000900"/>
    </source>
</evidence>
<dbReference type="GO" id="GO:0005634">
    <property type="term" value="C:nucleus"/>
    <property type="evidence" value="ECO:0007669"/>
    <property type="project" value="TreeGrafter"/>
</dbReference>
<dbReference type="GO" id="GO:0006915">
    <property type="term" value="P:apoptotic process"/>
    <property type="evidence" value="ECO:0007669"/>
    <property type="project" value="UniProtKB-KW"/>
</dbReference>
<dbReference type="CDD" id="cd16713">
    <property type="entry name" value="RING-HC_BIRC2_3_7"/>
    <property type="match status" value="1"/>
</dbReference>
<keyword evidence="14" id="KW-0862">Zinc</keyword>
<evidence type="ECO:0000256" key="2">
    <source>
        <dbReference type="ARBA" id="ARBA00004496"/>
    </source>
</evidence>
<dbReference type="InterPro" id="IPR001841">
    <property type="entry name" value="Znf_RING"/>
</dbReference>
<dbReference type="GO" id="GO:0043027">
    <property type="term" value="F:cysteine-type endopeptidase inhibitor activity involved in apoptotic process"/>
    <property type="evidence" value="ECO:0007669"/>
    <property type="project" value="TreeGrafter"/>
</dbReference>
<dbReference type="EMBL" id="JABFDY010000016">
    <property type="protein sequence ID" value="KAF7696074.1"/>
    <property type="molecule type" value="Genomic_DNA"/>
</dbReference>
<dbReference type="Proteomes" id="UP000606274">
    <property type="component" value="Unassembled WGS sequence"/>
</dbReference>
<dbReference type="GO" id="GO:0008270">
    <property type="term" value="F:zinc ion binding"/>
    <property type="evidence" value="ECO:0007669"/>
    <property type="project" value="UniProtKB-KW"/>
</dbReference>
<dbReference type="GO" id="GO:0061630">
    <property type="term" value="F:ubiquitin protein ligase activity"/>
    <property type="evidence" value="ECO:0007669"/>
    <property type="project" value="UniProtKB-EC"/>
</dbReference>
<evidence type="ECO:0000256" key="14">
    <source>
        <dbReference type="ARBA" id="ARBA00022833"/>
    </source>
</evidence>
<dbReference type="FunFam" id="3.30.40.10:FF:000184">
    <property type="entry name" value="Baculoviral IAP repeat containing 2"/>
    <property type="match status" value="1"/>
</dbReference>
<dbReference type="EC" id="2.3.2.27" evidence="4"/>
<dbReference type="SUPFAM" id="SSF57924">
    <property type="entry name" value="Inhibitor of apoptosis (IAP) repeat"/>
    <property type="match status" value="1"/>
</dbReference>
<comment type="catalytic activity">
    <reaction evidence="1">
        <text>S-ubiquitinyl-[E2 ubiquitin-conjugating enzyme]-L-cysteine + [acceptor protein]-L-lysine = [E2 ubiquitin-conjugating enzyme]-L-cysteine + N(6)-ubiquitinyl-[acceptor protein]-L-lysine.</text>
        <dbReference type="EC" id="2.3.2.27"/>
    </reaction>
</comment>
<evidence type="ECO:0000256" key="16">
    <source>
        <dbReference type="PROSITE-ProRule" id="PRU00175"/>
    </source>
</evidence>
<evidence type="ECO:0000256" key="8">
    <source>
        <dbReference type="ARBA" id="ARBA00022703"/>
    </source>
</evidence>
<reference evidence="18" key="1">
    <citation type="submission" date="2020-08" db="EMBL/GenBank/DDBJ databases">
        <title>Chromosome-level assembly of Southern catfish (Silurus meridionalis) provides insights into visual adaptation to the nocturnal and benthic lifestyles.</title>
        <authorList>
            <person name="Zhang Y."/>
            <person name="Wang D."/>
            <person name="Peng Z."/>
        </authorList>
    </citation>
    <scope>NUCLEOTIDE SEQUENCE</scope>
    <source>
        <strain evidence="18">SWU-2019-XX</strain>
        <tissue evidence="18">Muscle</tissue>
    </source>
</reference>
<dbReference type="SMART" id="SM00238">
    <property type="entry name" value="BIR"/>
    <property type="match status" value="1"/>
</dbReference>
<comment type="subcellular location">
    <subcellularLocation>
        <location evidence="2">Cytoplasm</location>
    </subcellularLocation>
</comment>
<keyword evidence="11" id="KW-0677">Repeat</keyword>
<proteinExistence type="inferred from homology"/>
<dbReference type="GO" id="GO:0043066">
    <property type="term" value="P:negative regulation of apoptotic process"/>
    <property type="evidence" value="ECO:0007669"/>
    <property type="project" value="TreeGrafter"/>
</dbReference>
<evidence type="ECO:0000256" key="13">
    <source>
        <dbReference type="ARBA" id="ARBA00022786"/>
    </source>
</evidence>
<organism evidence="18 19">
    <name type="scientific">Silurus meridionalis</name>
    <name type="common">Southern catfish</name>
    <name type="synonym">Silurus soldatovi meridionalis</name>
    <dbReference type="NCBI Taxonomy" id="175797"/>
    <lineage>
        <taxon>Eukaryota</taxon>
        <taxon>Metazoa</taxon>
        <taxon>Chordata</taxon>
        <taxon>Craniata</taxon>
        <taxon>Vertebrata</taxon>
        <taxon>Euteleostomi</taxon>
        <taxon>Actinopterygii</taxon>
        <taxon>Neopterygii</taxon>
        <taxon>Teleostei</taxon>
        <taxon>Ostariophysi</taxon>
        <taxon>Siluriformes</taxon>
        <taxon>Siluridae</taxon>
        <taxon>Silurus</taxon>
    </lineage>
</organism>
<dbReference type="InterPro" id="IPR001370">
    <property type="entry name" value="BIR_rpt"/>
</dbReference>
<evidence type="ECO:0000256" key="15">
    <source>
        <dbReference type="ARBA" id="ARBA00022843"/>
    </source>
</evidence>
<dbReference type="Pfam" id="PF21290">
    <property type="entry name" value="UBA_BIRC2-3"/>
    <property type="match status" value="1"/>
</dbReference>
<dbReference type="InterPro" id="IPR050784">
    <property type="entry name" value="IAP"/>
</dbReference>
<dbReference type="Pfam" id="PF13920">
    <property type="entry name" value="zf-C3HC4_3"/>
    <property type="match status" value="1"/>
</dbReference>
<dbReference type="GO" id="GO:0004869">
    <property type="term" value="F:cysteine-type endopeptidase inhibitor activity"/>
    <property type="evidence" value="ECO:0007669"/>
    <property type="project" value="UniProtKB-KW"/>
</dbReference>
<gene>
    <name evidence="18" type="ORF">HF521_006168</name>
</gene>
<evidence type="ECO:0000256" key="6">
    <source>
        <dbReference type="ARBA" id="ARBA00022679"/>
    </source>
</evidence>
<accession>A0A8T0AUH6</accession>
<evidence type="ECO:0000256" key="9">
    <source>
        <dbReference type="ARBA" id="ARBA00022704"/>
    </source>
</evidence>
<evidence type="ECO:0000256" key="4">
    <source>
        <dbReference type="ARBA" id="ARBA00012483"/>
    </source>
</evidence>
<keyword evidence="19" id="KW-1185">Reference proteome</keyword>
<evidence type="ECO:0000256" key="11">
    <source>
        <dbReference type="ARBA" id="ARBA00022737"/>
    </source>
</evidence>
<evidence type="ECO:0000256" key="7">
    <source>
        <dbReference type="ARBA" id="ARBA00022690"/>
    </source>
</evidence>
<dbReference type="AlphaFoldDB" id="A0A8T0AUH6"/>
<dbReference type="PROSITE" id="PS50089">
    <property type="entry name" value="ZF_RING_2"/>
    <property type="match status" value="1"/>
</dbReference>
<keyword evidence="9" id="KW-0789">Thiol protease inhibitor</keyword>
<evidence type="ECO:0000313" key="18">
    <source>
        <dbReference type="EMBL" id="KAF7696074.1"/>
    </source>
</evidence>
<dbReference type="InterPro" id="IPR048875">
    <property type="entry name" value="BIRC2-3-like_UBA"/>
</dbReference>
<sequence length="336" mass="37424">MVRIFRCDNTLTSQGHEKTPTDFGSRGNTSYVYVRASTDSVDGQLLSQLQRLAAGEQGTTCQAAYPEMEPQDMRLTTFSTWPTSSAIQPDTLTRAGFFYTGHSDSVKCFFCDGSLRNWEPGDDPWEEHAKWFPRCEYLIQSRGAEYINNVQRSYFNTSELENESQNSIARNITTGHDVLSGQSAPAATVFMPVVQAVVQMGFEQAVVERLVQSHFQLTGRHYTSVSDLVADVLQAEEEGQQGNGCNTELVVRQNSNAHGMKLQTTFEEKVLVTMSAEEQLKQLQEERTCKVCMDKPVSLVFIPCGHLVVCSECAASLQHCPICRAVIRGSVRAFMS</sequence>
<dbReference type="Pfam" id="PF00653">
    <property type="entry name" value="BIR"/>
    <property type="match status" value="1"/>
</dbReference>
<dbReference type="Gene3D" id="1.10.8.10">
    <property type="entry name" value="DNA helicase RuvA subunit, C-terminal domain"/>
    <property type="match status" value="1"/>
</dbReference>
<dbReference type="Gene3D" id="3.30.40.10">
    <property type="entry name" value="Zinc/RING finger domain, C3HC4 (zinc finger)"/>
    <property type="match status" value="1"/>
</dbReference>
<dbReference type="PROSITE" id="PS50143">
    <property type="entry name" value="BIR_REPEAT_2"/>
    <property type="match status" value="1"/>
</dbReference>
<dbReference type="PANTHER" id="PTHR10044:SF163">
    <property type="entry name" value="BACULOVIRAL IAP REPEAT-CONTAINING PROTEIN 7"/>
    <property type="match status" value="1"/>
</dbReference>
<dbReference type="FunFam" id="1.10.1170.10:FF:000002">
    <property type="entry name" value="Baculoviral IAP repeat containing 7"/>
    <property type="match status" value="1"/>
</dbReference>
<evidence type="ECO:0000256" key="10">
    <source>
        <dbReference type="ARBA" id="ARBA00022723"/>
    </source>
</evidence>
<evidence type="ECO:0000256" key="3">
    <source>
        <dbReference type="ARBA" id="ARBA00006672"/>
    </source>
</evidence>
<evidence type="ECO:0000259" key="17">
    <source>
        <dbReference type="PROSITE" id="PS50089"/>
    </source>
</evidence>
<keyword evidence="13" id="KW-0833">Ubl conjugation pathway</keyword>
<dbReference type="GO" id="GO:0051726">
    <property type="term" value="P:regulation of cell cycle"/>
    <property type="evidence" value="ECO:0007669"/>
    <property type="project" value="TreeGrafter"/>
</dbReference>
<comment type="caution">
    <text evidence="18">The sequence shown here is derived from an EMBL/GenBank/DDBJ whole genome shotgun (WGS) entry which is preliminary data.</text>
</comment>
<keyword evidence="7" id="KW-0646">Protease inhibitor</keyword>
<dbReference type="SMART" id="SM00184">
    <property type="entry name" value="RING"/>
    <property type="match status" value="1"/>
</dbReference>
<evidence type="ECO:0000313" key="19">
    <source>
        <dbReference type="Proteomes" id="UP000606274"/>
    </source>
</evidence>
<dbReference type="InterPro" id="IPR013083">
    <property type="entry name" value="Znf_RING/FYVE/PHD"/>
</dbReference>
<dbReference type="CDD" id="cd00022">
    <property type="entry name" value="BIR"/>
    <property type="match status" value="1"/>
</dbReference>
<keyword evidence="15" id="KW-0832">Ubl conjugation</keyword>
<keyword evidence="8" id="KW-0053">Apoptosis</keyword>
<keyword evidence="5" id="KW-0963">Cytoplasm</keyword>
<dbReference type="PANTHER" id="PTHR10044">
    <property type="entry name" value="INHIBITOR OF APOPTOSIS"/>
    <property type="match status" value="1"/>
</dbReference>
<protein>
    <recommendedName>
        <fullName evidence="4">RING-type E3 ubiquitin transferase</fullName>
        <ecNumber evidence="4">2.3.2.27</ecNumber>
    </recommendedName>
</protein>
<name>A0A8T0AUH6_SILME</name>
<dbReference type="FunFam" id="1.10.1170.10:FF:000003">
    <property type="entry name" value="E3 ubiquitin-protein ligase XIAP"/>
    <property type="match status" value="1"/>
</dbReference>
<comment type="similarity">
    <text evidence="3">Belongs to the IAP family.</text>
</comment>
<keyword evidence="6" id="KW-0808">Transferase</keyword>
<feature type="domain" description="RING-type" evidence="17">
    <location>
        <begin position="289"/>
        <end position="324"/>
    </location>
</feature>
<evidence type="ECO:0000256" key="5">
    <source>
        <dbReference type="ARBA" id="ARBA00022490"/>
    </source>
</evidence>
<keyword evidence="12 16" id="KW-0863">Zinc-finger</keyword>
<dbReference type="GO" id="GO:0031398">
    <property type="term" value="P:positive regulation of protein ubiquitination"/>
    <property type="evidence" value="ECO:0007669"/>
    <property type="project" value="TreeGrafter"/>
</dbReference>
<dbReference type="FunFam" id="1.10.8.10:FF:000084">
    <property type="entry name" value="E3 ubiquitin-protein ligase XIAP"/>
    <property type="match status" value="1"/>
</dbReference>
<dbReference type="GO" id="GO:0005737">
    <property type="term" value="C:cytoplasm"/>
    <property type="evidence" value="ECO:0007669"/>
    <property type="project" value="UniProtKB-SubCell"/>
</dbReference>
<dbReference type="Gene3D" id="1.10.1170.10">
    <property type="entry name" value="Inhibitor Of Apoptosis Protein (2mihbC-IAP-1), Chain A"/>
    <property type="match status" value="1"/>
</dbReference>